<accession>A0A1B7TBB8</accession>
<comment type="caution">
    <text evidence="1">The sequence shown here is derived from an EMBL/GenBank/DDBJ whole genome shotgun (WGS) entry which is preliminary data.</text>
</comment>
<gene>
    <name evidence="1" type="ORF">HANVADRAFT_53473</name>
</gene>
<dbReference type="AlphaFoldDB" id="A0A1B7TBB8"/>
<sequence>MSFFILFGKQDYDSKFQVNDPNVLPSIKDINRKPAICTEHAYYCPNCKNLTVEPIKRKEFITIFFVPVVPLYWGKQLHCTVCNWRQDFSNEQELQKVKYETINMLS</sequence>
<dbReference type="OrthoDB" id="5545479at2759"/>
<organism evidence="1 2">
    <name type="scientific">Hanseniaspora valbyensis NRRL Y-1626</name>
    <dbReference type="NCBI Taxonomy" id="766949"/>
    <lineage>
        <taxon>Eukaryota</taxon>
        <taxon>Fungi</taxon>
        <taxon>Dikarya</taxon>
        <taxon>Ascomycota</taxon>
        <taxon>Saccharomycotina</taxon>
        <taxon>Saccharomycetes</taxon>
        <taxon>Saccharomycodales</taxon>
        <taxon>Saccharomycodaceae</taxon>
        <taxon>Hanseniaspora</taxon>
    </lineage>
</organism>
<dbReference type="PANTHER" id="PTHR28139">
    <property type="entry name" value="UPF0768 PROTEIN YBL029C-A"/>
    <property type="match status" value="1"/>
</dbReference>
<name>A0A1B7TBB8_9ASCO</name>
<keyword evidence="2" id="KW-1185">Reference proteome</keyword>
<reference evidence="2" key="1">
    <citation type="journal article" date="2016" name="Proc. Natl. Acad. Sci. U.S.A.">
        <title>Comparative genomics of biotechnologically important yeasts.</title>
        <authorList>
            <person name="Riley R."/>
            <person name="Haridas S."/>
            <person name="Wolfe K.H."/>
            <person name="Lopes M.R."/>
            <person name="Hittinger C.T."/>
            <person name="Goeker M."/>
            <person name="Salamov A.A."/>
            <person name="Wisecaver J.H."/>
            <person name="Long T.M."/>
            <person name="Calvey C.H."/>
            <person name="Aerts A.L."/>
            <person name="Barry K.W."/>
            <person name="Choi C."/>
            <person name="Clum A."/>
            <person name="Coughlan A.Y."/>
            <person name="Deshpande S."/>
            <person name="Douglass A.P."/>
            <person name="Hanson S.J."/>
            <person name="Klenk H.-P."/>
            <person name="LaButti K.M."/>
            <person name="Lapidus A."/>
            <person name="Lindquist E.A."/>
            <person name="Lipzen A.M."/>
            <person name="Meier-Kolthoff J.P."/>
            <person name="Ohm R.A."/>
            <person name="Otillar R.P."/>
            <person name="Pangilinan J.L."/>
            <person name="Peng Y."/>
            <person name="Rokas A."/>
            <person name="Rosa C.A."/>
            <person name="Scheuner C."/>
            <person name="Sibirny A.A."/>
            <person name="Slot J.C."/>
            <person name="Stielow J.B."/>
            <person name="Sun H."/>
            <person name="Kurtzman C.P."/>
            <person name="Blackwell M."/>
            <person name="Grigoriev I.V."/>
            <person name="Jeffries T.W."/>
        </authorList>
    </citation>
    <scope>NUCLEOTIDE SEQUENCE [LARGE SCALE GENOMIC DNA]</scope>
    <source>
        <strain evidence="2">NRRL Y-1626</strain>
    </source>
</reference>
<dbReference type="EMBL" id="LXPE01000027">
    <property type="protein sequence ID" value="OBA26018.1"/>
    <property type="molecule type" value="Genomic_DNA"/>
</dbReference>
<dbReference type="Proteomes" id="UP000092321">
    <property type="component" value="Unassembled WGS sequence"/>
</dbReference>
<evidence type="ECO:0000313" key="2">
    <source>
        <dbReference type="Proteomes" id="UP000092321"/>
    </source>
</evidence>
<protein>
    <recommendedName>
        <fullName evidence="3">Zinc-ribbon 15 domain-containing protein</fullName>
    </recommendedName>
</protein>
<proteinExistence type="predicted"/>
<evidence type="ECO:0000313" key="1">
    <source>
        <dbReference type="EMBL" id="OBA26018.1"/>
    </source>
</evidence>
<evidence type="ECO:0008006" key="3">
    <source>
        <dbReference type="Google" id="ProtNLM"/>
    </source>
</evidence>
<dbReference type="PANTHER" id="PTHR28139:SF1">
    <property type="entry name" value="UPF0768 PROTEIN YBL029C-A"/>
    <property type="match status" value="1"/>
</dbReference>